<dbReference type="SUPFAM" id="SSF69593">
    <property type="entry name" value="Glycerol-3-phosphate (1)-acyltransferase"/>
    <property type="match status" value="1"/>
</dbReference>
<sequence length="219" mass="24535">MTTLDLARWAAARLLALRYRLDIRDRSHLPETGAVLLLSNHASWIDWLLIGVASPRPVRFVIDRGIYRRWYWRWLLDRVGVVPISRRRPRQALATIAERLESGEVVCLFPEGTITRTGALGEFRPGFERAARAVRRGVILPVAITGTWGSQFSRGRRLRVAGLLRRRAIGLRFGRPLGLDVTAAEVQERVVELLAGSEDSVERASHGACRSRPPGAFAA</sequence>
<dbReference type="PANTHER" id="PTHR10434">
    <property type="entry name" value="1-ACYL-SN-GLYCEROL-3-PHOSPHATE ACYLTRANSFERASE"/>
    <property type="match status" value="1"/>
</dbReference>
<dbReference type="Pfam" id="PF01553">
    <property type="entry name" value="Acyltransferase"/>
    <property type="match status" value="1"/>
</dbReference>
<evidence type="ECO:0000313" key="5">
    <source>
        <dbReference type="EMBL" id="EXJ16931.1"/>
    </source>
</evidence>
<evidence type="ECO:0000313" key="6">
    <source>
        <dbReference type="Proteomes" id="UP000019460"/>
    </source>
</evidence>
<dbReference type="AlphaFoldDB" id="W9VIV5"/>
<keyword evidence="6" id="KW-1185">Reference proteome</keyword>
<comment type="caution">
    <text evidence="5">The sequence shown here is derived from an EMBL/GenBank/DDBJ whole genome shotgun (WGS) entry which is preliminary data.</text>
</comment>
<keyword evidence="3" id="KW-0012">Acyltransferase</keyword>
<accession>W9VIV5</accession>
<organism evidence="5 6">
    <name type="scientific">Imhoffiella purpurea</name>
    <dbReference type="NCBI Taxonomy" id="1249627"/>
    <lineage>
        <taxon>Bacteria</taxon>
        <taxon>Pseudomonadati</taxon>
        <taxon>Pseudomonadota</taxon>
        <taxon>Gammaproteobacteria</taxon>
        <taxon>Chromatiales</taxon>
        <taxon>Chromatiaceae</taxon>
        <taxon>Imhoffiella</taxon>
    </lineage>
</organism>
<dbReference type="CDD" id="cd07989">
    <property type="entry name" value="LPLAT_AGPAT-like"/>
    <property type="match status" value="1"/>
</dbReference>
<evidence type="ECO:0000256" key="3">
    <source>
        <dbReference type="ARBA" id="ARBA00023315"/>
    </source>
</evidence>
<dbReference type="PANTHER" id="PTHR10434:SF15">
    <property type="entry name" value="PHOSPHOLIPID_GLYCEROL ACYLTRANSFERASE DOMAIN-CONTAINING PROTEIN"/>
    <property type="match status" value="1"/>
</dbReference>
<dbReference type="OrthoDB" id="319710at2"/>
<dbReference type="Proteomes" id="UP000019460">
    <property type="component" value="Unassembled WGS sequence"/>
</dbReference>
<evidence type="ECO:0000256" key="2">
    <source>
        <dbReference type="ARBA" id="ARBA00022679"/>
    </source>
</evidence>
<proteinExistence type="predicted"/>
<dbReference type="SMART" id="SM00563">
    <property type="entry name" value="PlsC"/>
    <property type="match status" value="1"/>
</dbReference>
<dbReference type="GO" id="GO:0003841">
    <property type="term" value="F:1-acylglycerol-3-phosphate O-acyltransferase activity"/>
    <property type="evidence" value="ECO:0007669"/>
    <property type="project" value="TreeGrafter"/>
</dbReference>
<reference evidence="5 6" key="1">
    <citation type="submission" date="2012-11" db="EMBL/GenBank/DDBJ databases">
        <title>Genome assembly of Thiorhodococcus sp. AK35.</title>
        <authorList>
            <person name="Nupur N."/>
            <person name="Khatri I."/>
            <person name="Subramanian S."/>
            <person name="Pinnaka A."/>
        </authorList>
    </citation>
    <scope>NUCLEOTIDE SEQUENCE [LARGE SCALE GENOMIC DNA]</scope>
    <source>
        <strain evidence="5 6">AK35</strain>
    </source>
</reference>
<dbReference type="InterPro" id="IPR002123">
    <property type="entry name" value="Plipid/glycerol_acylTrfase"/>
</dbReference>
<comment type="pathway">
    <text evidence="1">Lipid metabolism.</text>
</comment>
<keyword evidence="2" id="KW-0808">Transferase</keyword>
<evidence type="ECO:0000259" key="4">
    <source>
        <dbReference type="SMART" id="SM00563"/>
    </source>
</evidence>
<dbReference type="GO" id="GO:0006654">
    <property type="term" value="P:phosphatidic acid biosynthetic process"/>
    <property type="evidence" value="ECO:0007669"/>
    <property type="project" value="TreeGrafter"/>
</dbReference>
<dbReference type="EMBL" id="AONC01000003">
    <property type="protein sequence ID" value="EXJ16931.1"/>
    <property type="molecule type" value="Genomic_DNA"/>
</dbReference>
<protein>
    <recommendedName>
        <fullName evidence="4">Phospholipid/glycerol acyltransferase domain-containing protein</fullName>
    </recommendedName>
</protein>
<dbReference type="eggNOG" id="COG0204">
    <property type="taxonomic scope" value="Bacteria"/>
</dbReference>
<dbReference type="RefSeq" id="WP_043748169.1">
    <property type="nucleotide sequence ID" value="NZ_AONC01000003.1"/>
</dbReference>
<evidence type="ECO:0000256" key="1">
    <source>
        <dbReference type="ARBA" id="ARBA00005189"/>
    </source>
</evidence>
<gene>
    <name evidence="5" type="ORF">D779_1754</name>
</gene>
<name>W9VIV5_9GAMM</name>
<dbReference type="STRING" id="1249627.D779_1754"/>
<feature type="domain" description="Phospholipid/glycerol acyltransferase" evidence="4">
    <location>
        <begin position="35"/>
        <end position="147"/>
    </location>
</feature>